<sequence>MMKTQKKIFQMKNENQNDENTEENLSNEESDCDENLEKNRTDDDEYYEFNVPLDTNQEIRRSSRQPKPKQMNDYISFLAENCKIRSTPADPNAKLDGNKPSKEDVETEDIKNVPYQEAIGSLLFLCQGTRPDITYATCMLSRYSKNPERRHWTAVKRIFRYLRGTTNMKLEFSKDKEQFLEAYSGKKQKTVALSTTEAEYMGLSTTCQEVLWLRMLAQEIDATAVSQPTIVYCDNKSAIDLAETSAYRQRTKHIDVRHHFLREKIEDGEISINHIPTDEMTADSLTKPLFKQKHETCAKNMGLVTSINICSRGSVNN</sequence>
<evidence type="ECO:0008006" key="4">
    <source>
        <dbReference type="Google" id="ProtNLM"/>
    </source>
</evidence>
<protein>
    <recommendedName>
        <fullName evidence="4">Retrovirus-related Pol polyprotein from transposon TNT 1-94</fullName>
    </recommendedName>
</protein>
<dbReference type="AlphaFoldDB" id="A0AAW1LWY3"/>
<keyword evidence="3" id="KW-1185">Reference proteome</keyword>
<dbReference type="PANTHER" id="PTHR11439">
    <property type="entry name" value="GAG-POL-RELATED RETROTRANSPOSON"/>
    <property type="match status" value="1"/>
</dbReference>
<gene>
    <name evidence="2" type="ORF">QE152_g9959</name>
</gene>
<dbReference type="PANTHER" id="PTHR11439:SF483">
    <property type="entry name" value="PEPTIDE SYNTHASE GLIP-LIKE, PUTATIVE (AFU_ORTHOLOGUE AFUA_3G12920)-RELATED"/>
    <property type="match status" value="1"/>
</dbReference>
<dbReference type="CDD" id="cd09272">
    <property type="entry name" value="RNase_HI_RT_Ty1"/>
    <property type="match status" value="1"/>
</dbReference>
<evidence type="ECO:0000313" key="3">
    <source>
        <dbReference type="Proteomes" id="UP001458880"/>
    </source>
</evidence>
<feature type="compositionally biased region" description="Basic and acidic residues" evidence="1">
    <location>
        <begin position="96"/>
        <end position="108"/>
    </location>
</feature>
<reference evidence="2 3" key="1">
    <citation type="journal article" date="2024" name="BMC Genomics">
        <title>De novo assembly and annotation of Popillia japonica's genome with initial clues to its potential as an invasive pest.</title>
        <authorList>
            <person name="Cucini C."/>
            <person name="Boschi S."/>
            <person name="Funari R."/>
            <person name="Cardaioli E."/>
            <person name="Iannotti N."/>
            <person name="Marturano G."/>
            <person name="Paoli F."/>
            <person name="Bruttini M."/>
            <person name="Carapelli A."/>
            <person name="Frati F."/>
            <person name="Nardi F."/>
        </authorList>
    </citation>
    <scope>NUCLEOTIDE SEQUENCE [LARGE SCALE GENOMIC DNA]</scope>
    <source>
        <strain evidence="2">DMR45628</strain>
    </source>
</reference>
<accession>A0AAW1LWY3</accession>
<evidence type="ECO:0000256" key="1">
    <source>
        <dbReference type="SAM" id="MobiDB-lite"/>
    </source>
</evidence>
<organism evidence="2 3">
    <name type="scientific">Popillia japonica</name>
    <name type="common">Japanese beetle</name>
    <dbReference type="NCBI Taxonomy" id="7064"/>
    <lineage>
        <taxon>Eukaryota</taxon>
        <taxon>Metazoa</taxon>
        <taxon>Ecdysozoa</taxon>
        <taxon>Arthropoda</taxon>
        <taxon>Hexapoda</taxon>
        <taxon>Insecta</taxon>
        <taxon>Pterygota</taxon>
        <taxon>Neoptera</taxon>
        <taxon>Endopterygota</taxon>
        <taxon>Coleoptera</taxon>
        <taxon>Polyphaga</taxon>
        <taxon>Scarabaeiformia</taxon>
        <taxon>Scarabaeidae</taxon>
        <taxon>Rutelinae</taxon>
        <taxon>Popillia</taxon>
    </lineage>
</organism>
<evidence type="ECO:0000313" key="2">
    <source>
        <dbReference type="EMBL" id="KAK9738286.1"/>
    </source>
</evidence>
<name>A0AAW1LWY3_POPJA</name>
<proteinExistence type="predicted"/>
<dbReference type="Proteomes" id="UP001458880">
    <property type="component" value="Unassembled WGS sequence"/>
</dbReference>
<dbReference type="EMBL" id="JASPKY010000088">
    <property type="protein sequence ID" value="KAK9738286.1"/>
    <property type="molecule type" value="Genomic_DNA"/>
</dbReference>
<comment type="caution">
    <text evidence="2">The sequence shown here is derived from an EMBL/GenBank/DDBJ whole genome shotgun (WGS) entry which is preliminary data.</text>
</comment>
<feature type="region of interest" description="Disordered" evidence="1">
    <location>
        <begin position="86"/>
        <end position="108"/>
    </location>
</feature>
<feature type="region of interest" description="Disordered" evidence="1">
    <location>
        <begin position="1"/>
        <end position="46"/>
    </location>
</feature>
<feature type="compositionally biased region" description="Acidic residues" evidence="1">
    <location>
        <begin position="16"/>
        <end position="34"/>
    </location>
</feature>